<feature type="region of interest" description="Disordered" evidence="1">
    <location>
        <begin position="1"/>
        <end position="50"/>
    </location>
</feature>
<evidence type="ECO:0000313" key="2">
    <source>
        <dbReference type="EMBL" id="KAK7573869.1"/>
    </source>
</evidence>
<dbReference type="AlphaFoldDB" id="A0AAN9XY75"/>
<gene>
    <name evidence="2" type="ORF">V9T40_011060</name>
</gene>
<accession>A0AAN9XY75</accession>
<evidence type="ECO:0000313" key="3">
    <source>
        <dbReference type="Proteomes" id="UP001367676"/>
    </source>
</evidence>
<dbReference type="Proteomes" id="UP001367676">
    <property type="component" value="Unassembled WGS sequence"/>
</dbReference>
<feature type="compositionally biased region" description="Basic and acidic residues" evidence="1">
    <location>
        <begin position="22"/>
        <end position="44"/>
    </location>
</feature>
<name>A0AAN9XY75_9HEMI</name>
<protein>
    <submittedName>
        <fullName evidence="2">Uncharacterized protein</fullName>
    </submittedName>
</protein>
<keyword evidence="3" id="KW-1185">Reference proteome</keyword>
<evidence type="ECO:0000256" key="1">
    <source>
        <dbReference type="SAM" id="MobiDB-lite"/>
    </source>
</evidence>
<reference evidence="2 3" key="1">
    <citation type="submission" date="2024-03" db="EMBL/GenBank/DDBJ databases">
        <title>Adaptation during the transition from Ophiocordyceps entomopathogen to insect associate is accompanied by gene loss and intensified selection.</title>
        <authorList>
            <person name="Ward C.M."/>
            <person name="Onetto C.A."/>
            <person name="Borneman A.R."/>
        </authorList>
    </citation>
    <scope>NUCLEOTIDE SEQUENCE [LARGE SCALE GENOMIC DNA]</scope>
    <source>
        <strain evidence="2">AWRI1</strain>
        <tissue evidence="2">Single Adult Female</tissue>
    </source>
</reference>
<comment type="caution">
    <text evidence="2">The sequence shown here is derived from an EMBL/GenBank/DDBJ whole genome shotgun (WGS) entry which is preliminary data.</text>
</comment>
<dbReference type="EMBL" id="JBBCAQ010000037">
    <property type="protein sequence ID" value="KAK7573869.1"/>
    <property type="molecule type" value="Genomic_DNA"/>
</dbReference>
<organism evidence="2 3">
    <name type="scientific">Parthenolecanium corni</name>
    <dbReference type="NCBI Taxonomy" id="536013"/>
    <lineage>
        <taxon>Eukaryota</taxon>
        <taxon>Metazoa</taxon>
        <taxon>Ecdysozoa</taxon>
        <taxon>Arthropoda</taxon>
        <taxon>Hexapoda</taxon>
        <taxon>Insecta</taxon>
        <taxon>Pterygota</taxon>
        <taxon>Neoptera</taxon>
        <taxon>Paraneoptera</taxon>
        <taxon>Hemiptera</taxon>
        <taxon>Sternorrhyncha</taxon>
        <taxon>Coccoidea</taxon>
        <taxon>Coccidae</taxon>
        <taxon>Parthenolecanium</taxon>
    </lineage>
</organism>
<proteinExistence type="predicted"/>
<sequence length="87" mass="9806">MATHQSLQLEEANQTWLPESDIGDRGLDESSREEKSNADDEGRGVRSPQEICCLPTQQSMILMILLGDRVQLWLLEEHLAVEEAARS</sequence>
<feature type="compositionally biased region" description="Polar residues" evidence="1">
    <location>
        <begin position="1"/>
        <end position="17"/>
    </location>
</feature>